<sequence>MAGLHFWKVHGNGNDFVILDDRTGEVSRGRDLPSLTVRACARKTGLGADGVLLIQEGQEGDLFRMRLFNADGSEGEMCGNGARCFARMLHRLGLAGTEPVFLTGLGPVTARVEGERVRLEMGEIDLEEAWFDEPLEDRDLPPGTRWSFLHVGVPHAVLWADSWQDVSEGTLRWIGKKYRHHPRCPQGANVNFAAPEEGALRVRTYERGVEDFTDSCGTGSCACGVVAVLRGGPSPVEVRTPGGIQQVGCRIRGDKAVLSLAGAAVFVAEGVWETEGA</sequence>
<dbReference type="PaxDb" id="584708-Apau_0188"/>
<comment type="similarity">
    <text evidence="2 8">Belongs to the diaminopimelate epimerase family.</text>
</comment>
<dbReference type="UniPathway" id="UPA00034">
    <property type="reaction ID" value="UER00025"/>
</dbReference>
<reference evidence="10 11" key="1">
    <citation type="journal article" date="2010" name="Stand. Genomic Sci.">
        <title>Non-contiguous finished genome sequence of Aminomonas paucivorans type strain (GLU-3).</title>
        <authorList>
            <person name="Pitluck S."/>
            <person name="Yasawong M."/>
            <person name="Held B."/>
            <person name="Lapidus A."/>
            <person name="Nolan M."/>
            <person name="Copeland A."/>
            <person name="Lucas S."/>
            <person name="Del Rio T.G."/>
            <person name="Tice H."/>
            <person name="Cheng J.F."/>
            <person name="Chertkov O."/>
            <person name="Goodwin L."/>
            <person name="Tapia R."/>
            <person name="Han C."/>
            <person name="Liolios K."/>
            <person name="Ivanova N."/>
            <person name="Mavromatis K."/>
            <person name="Ovchinnikova G."/>
            <person name="Pati A."/>
            <person name="Chen A."/>
            <person name="Palaniappan K."/>
            <person name="Land M."/>
            <person name="Hauser L."/>
            <person name="Chang Y.J."/>
            <person name="Jeffries C.D."/>
            <person name="Pukall R."/>
            <person name="Spring S."/>
            <person name="Rohde M."/>
            <person name="Sikorski J."/>
            <person name="Goker M."/>
            <person name="Woyke T."/>
            <person name="Bristow J."/>
            <person name="Eisen J.A."/>
            <person name="Markowitz V."/>
            <person name="Hugenholtz P."/>
            <person name="Kyrpides N.C."/>
            <person name="Klenk H.P."/>
        </authorList>
    </citation>
    <scope>NUCLEOTIDE SEQUENCE [LARGE SCALE GENOMIC DNA]</scope>
    <source>
        <strain evidence="10 11">DSM 12260</strain>
    </source>
</reference>
<dbReference type="InterPro" id="IPR018510">
    <property type="entry name" value="DAP_epimerase_AS"/>
</dbReference>
<dbReference type="Proteomes" id="UP000005096">
    <property type="component" value="Chromosome"/>
</dbReference>
<dbReference type="EMBL" id="CM001022">
    <property type="protein sequence ID" value="EFQ22625.1"/>
    <property type="molecule type" value="Genomic_DNA"/>
</dbReference>
<feature type="binding site" evidence="8">
    <location>
        <position position="69"/>
    </location>
    <ligand>
        <name>substrate</name>
    </ligand>
</feature>
<comment type="pathway">
    <text evidence="1 8">Amino-acid biosynthesis; L-lysine biosynthesis via DAP pathway; DL-2,6-diaminopimelate from LL-2,6-diaminopimelate: step 1/1.</text>
</comment>
<feature type="active site" evidence="9">
    <location>
        <position position="78"/>
    </location>
</feature>
<keyword evidence="4 8" id="KW-0028">Amino-acid biosynthesis</keyword>
<evidence type="ECO:0000313" key="10">
    <source>
        <dbReference type="EMBL" id="EFQ22625.1"/>
    </source>
</evidence>
<evidence type="ECO:0000256" key="8">
    <source>
        <dbReference type="HAMAP-Rule" id="MF_00197"/>
    </source>
</evidence>
<dbReference type="GO" id="GO:0009089">
    <property type="term" value="P:lysine biosynthetic process via diaminopimelate"/>
    <property type="evidence" value="ECO:0007669"/>
    <property type="project" value="UniProtKB-UniRule"/>
</dbReference>
<feature type="site" description="Could be important to modulate the pK values of the two catalytic cysteine residues" evidence="8">
    <location>
        <position position="206"/>
    </location>
</feature>
<comment type="subcellular location">
    <subcellularLocation>
        <location evidence="8">Cytoplasm</location>
    </subcellularLocation>
</comment>
<feature type="binding site" evidence="8">
    <location>
        <position position="189"/>
    </location>
    <ligand>
        <name>substrate</name>
    </ligand>
</feature>
<evidence type="ECO:0000256" key="2">
    <source>
        <dbReference type="ARBA" id="ARBA00010219"/>
    </source>
</evidence>
<evidence type="ECO:0000256" key="4">
    <source>
        <dbReference type="ARBA" id="ARBA00022605"/>
    </source>
</evidence>
<comment type="subunit">
    <text evidence="8">Homodimer.</text>
</comment>
<feature type="active site" description="Proton acceptor" evidence="8">
    <location>
        <position position="216"/>
    </location>
</feature>
<dbReference type="PANTHER" id="PTHR31689:SF0">
    <property type="entry name" value="DIAMINOPIMELATE EPIMERASE"/>
    <property type="match status" value="1"/>
</dbReference>
<dbReference type="HOGENOM" id="CLU_053306_3_2_0"/>
<dbReference type="RefSeq" id="WP_006299769.1">
    <property type="nucleotide sequence ID" value="NZ_CM001022.1"/>
</dbReference>
<feature type="binding site" evidence="8">
    <location>
        <position position="14"/>
    </location>
    <ligand>
        <name>substrate</name>
    </ligand>
</feature>
<evidence type="ECO:0000256" key="1">
    <source>
        <dbReference type="ARBA" id="ARBA00005196"/>
    </source>
</evidence>
<dbReference type="PANTHER" id="PTHR31689">
    <property type="entry name" value="DIAMINOPIMELATE EPIMERASE, CHLOROPLASTIC"/>
    <property type="match status" value="1"/>
</dbReference>
<comment type="caution">
    <text evidence="8">Lacks conserved residue(s) required for the propagation of feature annotation.</text>
</comment>
<dbReference type="GO" id="GO:0005829">
    <property type="term" value="C:cytosol"/>
    <property type="evidence" value="ECO:0007669"/>
    <property type="project" value="TreeGrafter"/>
</dbReference>
<keyword evidence="6 8" id="KW-0413">Isomerase</keyword>
<evidence type="ECO:0000256" key="5">
    <source>
        <dbReference type="ARBA" id="ARBA00023154"/>
    </source>
</evidence>
<dbReference type="InterPro" id="IPR001653">
    <property type="entry name" value="DAP_epimerase_DapF"/>
</dbReference>
<keyword evidence="11" id="KW-1185">Reference proteome</keyword>
<proteinExistence type="inferred from homology"/>
<feature type="binding site" evidence="8">
    <location>
        <begin position="206"/>
        <end position="207"/>
    </location>
    <ligand>
        <name>substrate</name>
    </ligand>
</feature>
<dbReference type="AlphaFoldDB" id="E3CXN2"/>
<dbReference type="Pfam" id="PF01678">
    <property type="entry name" value="DAP_epimerase"/>
    <property type="match status" value="2"/>
</dbReference>
<evidence type="ECO:0000313" key="11">
    <source>
        <dbReference type="Proteomes" id="UP000005096"/>
    </source>
</evidence>
<feature type="site" description="Could be important to modulate the pK values of the two catalytic cysteine residues" evidence="8">
    <location>
        <position position="155"/>
    </location>
</feature>
<keyword evidence="8" id="KW-0963">Cytoplasm</keyword>
<organism evidence="10 11">
    <name type="scientific">Aminomonas paucivorans DSM 12260</name>
    <dbReference type="NCBI Taxonomy" id="584708"/>
    <lineage>
        <taxon>Bacteria</taxon>
        <taxon>Thermotogati</taxon>
        <taxon>Synergistota</taxon>
        <taxon>Synergistia</taxon>
        <taxon>Synergistales</taxon>
        <taxon>Synergistaceae</taxon>
        <taxon>Aminomonas</taxon>
    </lineage>
</organism>
<dbReference type="STRING" id="584708.Apau_0188"/>
<dbReference type="HAMAP" id="MF_00197">
    <property type="entry name" value="DAP_epimerase"/>
    <property type="match status" value="1"/>
</dbReference>
<dbReference type="GO" id="GO:0008837">
    <property type="term" value="F:diaminopimelate epimerase activity"/>
    <property type="evidence" value="ECO:0007669"/>
    <property type="project" value="UniProtKB-UniRule"/>
</dbReference>
<feature type="binding site" evidence="8">
    <location>
        <begin position="79"/>
        <end position="80"/>
    </location>
    <ligand>
        <name>substrate</name>
    </ligand>
</feature>
<dbReference type="PROSITE" id="PS01326">
    <property type="entry name" value="DAP_EPIMERASE"/>
    <property type="match status" value="1"/>
</dbReference>
<dbReference type="EC" id="5.1.1.7" evidence="3 8"/>
<comment type="function">
    <text evidence="8">Catalyzes the stereoinversion of LL-2,6-diaminopimelate (L,L-DAP) to meso-diaminopimelate (meso-DAP), a precursor of L-lysine and an essential component of the bacterial peptidoglycan.</text>
</comment>
<feature type="binding site" evidence="8">
    <location>
        <begin position="217"/>
        <end position="218"/>
    </location>
    <ligand>
        <name>substrate</name>
    </ligand>
</feature>
<dbReference type="Gene3D" id="3.10.310.10">
    <property type="entry name" value="Diaminopimelate Epimerase, Chain A, domain 1"/>
    <property type="match status" value="2"/>
</dbReference>
<gene>
    <name evidence="8" type="primary">dapF</name>
    <name evidence="10" type="ORF">Apau_0188</name>
</gene>
<protein>
    <recommendedName>
        <fullName evidence="3 8">Diaminopimelate epimerase</fullName>
        <shortName evidence="8">DAP epimerase</shortName>
        <ecNumber evidence="3 8">5.1.1.7</ecNumber>
    </recommendedName>
    <alternativeName>
        <fullName evidence="8">PLP-independent amino acid racemase</fullName>
    </alternativeName>
</protein>
<feature type="active site" description="Proton donor" evidence="8">
    <location>
        <position position="78"/>
    </location>
</feature>
<keyword evidence="5 8" id="KW-0457">Lysine biosynthesis</keyword>
<evidence type="ECO:0000256" key="7">
    <source>
        <dbReference type="ARBA" id="ARBA00051712"/>
    </source>
</evidence>
<name>E3CXN2_9BACT</name>
<accession>E3CXN2</accession>
<dbReference type="eggNOG" id="COG0253">
    <property type="taxonomic scope" value="Bacteria"/>
</dbReference>
<evidence type="ECO:0000256" key="9">
    <source>
        <dbReference type="PROSITE-ProRule" id="PRU10125"/>
    </source>
</evidence>
<evidence type="ECO:0000256" key="6">
    <source>
        <dbReference type="ARBA" id="ARBA00023235"/>
    </source>
</evidence>
<evidence type="ECO:0000256" key="3">
    <source>
        <dbReference type="ARBA" id="ARBA00013080"/>
    </source>
</evidence>
<comment type="catalytic activity">
    <reaction evidence="7 8">
        <text>(2S,6S)-2,6-diaminopimelate = meso-2,6-diaminopimelate</text>
        <dbReference type="Rhea" id="RHEA:15393"/>
        <dbReference type="ChEBI" id="CHEBI:57609"/>
        <dbReference type="ChEBI" id="CHEBI:57791"/>
        <dbReference type="EC" id="5.1.1.7"/>
    </reaction>
</comment>
<dbReference type="SUPFAM" id="SSF54506">
    <property type="entry name" value="Diaminopimelate epimerase-like"/>
    <property type="match status" value="2"/>
</dbReference>
<dbReference type="NCBIfam" id="TIGR00652">
    <property type="entry name" value="DapF"/>
    <property type="match status" value="1"/>
</dbReference>